<sequence>MAVRGEGEGEPGRAWSAGRLGMARLCARAGRVAARGSRASRGTAAVCARTGRRRPGNTRRASRATERRGGERLAARGMARSAEACARTARGGGERRARVEQEARGPGQARAAEENGRKKRGREKREKREKEMGERKRKKEKKENGGKRDEKGKEKGRGRAGEHRRQLRGARAMACAAGALAVRGRVRGPGRQRRVRPALIAVGGRAWATGRRAARDGTSVRKKRKSEVRSVKKMDTSKEIRCCKSGVRDGEKIPGIMVLGFRRILSSTMENFGNKYFIACDLFGEFFGSLQ</sequence>
<dbReference type="Proteomes" id="UP000823388">
    <property type="component" value="Chromosome 7K"/>
</dbReference>
<gene>
    <name evidence="2" type="ORF">PVAP13_7KG014546</name>
</gene>
<organism evidence="2 3">
    <name type="scientific">Panicum virgatum</name>
    <name type="common">Blackwell switchgrass</name>
    <dbReference type="NCBI Taxonomy" id="38727"/>
    <lineage>
        <taxon>Eukaryota</taxon>
        <taxon>Viridiplantae</taxon>
        <taxon>Streptophyta</taxon>
        <taxon>Embryophyta</taxon>
        <taxon>Tracheophyta</taxon>
        <taxon>Spermatophyta</taxon>
        <taxon>Magnoliopsida</taxon>
        <taxon>Liliopsida</taxon>
        <taxon>Poales</taxon>
        <taxon>Poaceae</taxon>
        <taxon>PACMAD clade</taxon>
        <taxon>Panicoideae</taxon>
        <taxon>Panicodae</taxon>
        <taxon>Paniceae</taxon>
        <taxon>Panicinae</taxon>
        <taxon>Panicum</taxon>
        <taxon>Panicum sect. Hiantes</taxon>
    </lineage>
</organism>
<evidence type="ECO:0000256" key="1">
    <source>
        <dbReference type="SAM" id="MobiDB-lite"/>
    </source>
</evidence>
<feature type="compositionally biased region" description="Basic and acidic residues" evidence="1">
    <location>
        <begin position="63"/>
        <end position="74"/>
    </location>
</feature>
<feature type="compositionally biased region" description="Basic and acidic residues" evidence="1">
    <location>
        <begin position="141"/>
        <end position="164"/>
    </location>
</feature>
<feature type="compositionally biased region" description="Low complexity" evidence="1">
    <location>
        <begin position="75"/>
        <end position="89"/>
    </location>
</feature>
<feature type="compositionally biased region" description="Low complexity" evidence="1">
    <location>
        <begin position="35"/>
        <end position="49"/>
    </location>
</feature>
<evidence type="ECO:0000313" key="2">
    <source>
        <dbReference type="EMBL" id="KAG2571393.1"/>
    </source>
</evidence>
<dbReference type="EMBL" id="CM029049">
    <property type="protein sequence ID" value="KAG2571393.1"/>
    <property type="molecule type" value="Genomic_DNA"/>
</dbReference>
<feature type="compositionally biased region" description="Basic and acidic residues" evidence="1">
    <location>
        <begin position="123"/>
        <end position="134"/>
    </location>
</feature>
<protein>
    <submittedName>
        <fullName evidence="2">Uncharacterized protein</fullName>
    </submittedName>
</protein>
<evidence type="ECO:0000313" key="3">
    <source>
        <dbReference type="Proteomes" id="UP000823388"/>
    </source>
</evidence>
<feature type="region of interest" description="Disordered" evidence="1">
    <location>
        <begin position="35"/>
        <end position="169"/>
    </location>
</feature>
<proteinExistence type="predicted"/>
<name>A0A8T0QC33_PANVG</name>
<keyword evidence="3" id="KW-1185">Reference proteome</keyword>
<feature type="compositionally biased region" description="Basic and acidic residues" evidence="1">
    <location>
        <begin position="92"/>
        <end position="103"/>
    </location>
</feature>
<feature type="compositionally biased region" description="Basic residues" evidence="1">
    <location>
        <begin position="50"/>
        <end position="62"/>
    </location>
</feature>
<dbReference type="AlphaFoldDB" id="A0A8T0QC33"/>
<comment type="caution">
    <text evidence="2">The sequence shown here is derived from an EMBL/GenBank/DDBJ whole genome shotgun (WGS) entry which is preliminary data.</text>
</comment>
<accession>A0A8T0QC33</accession>
<reference evidence="2" key="1">
    <citation type="submission" date="2020-05" db="EMBL/GenBank/DDBJ databases">
        <title>WGS assembly of Panicum virgatum.</title>
        <authorList>
            <person name="Lovell J.T."/>
            <person name="Jenkins J."/>
            <person name="Shu S."/>
            <person name="Juenger T.E."/>
            <person name="Schmutz J."/>
        </authorList>
    </citation>
    <scope>NUCLEOTIDE SEQUENCE</scope>
    <source>
        <strain evidence="2">AP13</strain>
    </source>
</reference>